<dbReference type="PANTHER" id="PTHR16288">
    <property type="entry name" value="WD40 REPEAT PROTEIN 4"/>
    <property type="match status" value="1"/>
</dbReference>
<feature type="region of interest" description="Disordered" evidence="6">
    <location>
        <begin position="445"/>
        <end position="492"/>
    </location>
</feature>
<dbReference type="InterPro" id="IPR028884">
    <property type="entry name" value="Trm82"/>
</dbReference>
<evidence type="ECO:0000256" key="1">
    <source>
        <dbReference type="ARBA" id="ARBA00004123"/>
    </source>
</evidence>
<dbReference type="GO" id="GO:0036265">
    <property type="term" value="P:RNA (guanine-N7)-methylation"/>
    <property type="evidence" value="ECO:0007669"/>
    <property type="project" value="InterPro"/>
</dbReference>
<keyword evidence="3" id="KW-0819">tRNA processing</keyword>
<dbReference type="AlphaFoldDB" id="A0A061JAM6"/>
<keyword evidence="5" id="KW-0539">Nucleus</keyword>
<evidence type="ECO:0000256" key="3">
    <source>
        <dbReference type="ARBA" id="ARBA00022694"/>
    </source>
</evidence>
<evidence type="ECO:0000256" key="6">
    <source>
        <dbReference type="SAM" id="MobiDB-lite"/>
    </source>
</evidence>
<dbReference type="GO" id="GO:0043527">
    <property type="term" value="C:tRNA methyltransferase complex"/>
    <property type="evidence" value="ECO:0007669"/>
    <property type="project" value="TreeGrafter"/>
</dbReference>
<evidence type="ECO:0000256" key="2">
    <source>
        <dbReference type="ARBA" id="ARBA00022574"/>
    </source>
</evidence>
<evidence type="ECO:0000256" key="4">
    <source>
        <dbReference type="ARBA" id="ARBA00022737"/>
    </source>
</evidence>
<dbReference type="InterPro" id="IPR011047">
    <property type="entry name" value="Quinoprotein_ADH-like_sf"/>
</dbReference>
<dbReference type="Gene3D" id="2.130.10.10">
    <property type="entry name" value="YVTN repeat-like/Quinoprotein amine dehydrogenase"/>
    <property type="match status" value="1"/>
</dbReference>
<name>A0A061JAM6_TRYRA</name>
<keyword evidence="4" id="KW-0677">Repeat</keyword>
<comment type="caution">
    <text evidence="7">The sequence shown here is derived from an EMBL/GenBank/DDBJ whole genome shotgun (WGS) entry which is preliminary data.</text>
</comment>
<accession>A0A061JAM6</accession>
<gene>
    <name evidence="7" type="ORF">TRSC58_00287</name>
</gene>
<evidence type="ECO:0000313" key="8">
    <source>
        <dbReference type="Proteomes" id="UP000031737"/>
    </source>
</evidence>
<dbReference type="EMBL" id="AUPL01000287">
    <property type="protein sequence ID" value="ESL11954.1"/>
    <property type="molecule type" value="Genomic_DNA"/>
</dbReference>
<dbReference type="InterPro" id="IPR015943">
    <property type="entry name" value="WD40/YVTN_repeat-like_dom_sf"/>
</dbReference>
<dbReference type="GO" id="GO:0005634">
    <property type="term" value="C:nucleus"/>
    <property type="evidence" value="ECO:0007669"/>
    <property type="project" value="UniProtKB-SubCell"/>
</dbReference>
<feature type="compositionally biased region" description="Basic and acidic residues" evidence="6">
    <location>
        <begin position="477"/>
        <end position="492"/>
    </location>
</feature>
<dbReference type="PANTHER" id="PTHR16288:SF0">
    <property type="entry name" value="TRNA (GUANINE-N(7)-)-METHYLTRANSFERASE NON-CATALYTIC SUBUNIT WDR4"/>
    <property type="match status" value="1"/>
</dbReference>
<evidence type="ECO:0000313" key="7">
    <source>
        <dbReference type="EMBL" id="ESL11954.1"/>
    </source>
</evidence>
<dbReference type="SUPFAM" id="SSF50998">
    <property type="entry name" value="Quinoprotein alcohol dehydrogenase-like"/>
    <property type="match status" value="1"/>
</dbReference>
<feature type="compositionally biased region" description="Acidic residues" evidence="6">
    <location>
        <begin position="448"/>
        <end position="471"/>
    </location>
</feature>
<keyword evidence="8" id="KW-1185">Reference proteome</keyword>
<dbReference type="VEuPathDB" id="TriTrypDB:TRSC58_00287"/>
<comment type="subcellular location">
    <subcellularLocation>
        <location evidence="1">Nucleus</location>
    </subcellularLocation>
</comment>
<proteinExistence type="predicted"/>
<evidence type="ECO:0000256" key="5">
    <source>
        <dbReference type="ARBA" id="ARBA00023242"/>
    </source>
</evidence>
<dbReference type="GO" id="GO:0006400">
    <property type="term" value="P:tRNA modification"/>
    <property type="evidence" value="ECO:0007669"/>
    <property type="project" value="TreeGrafter"/>
</dbReference>
<dbReference type="OrthoDB" id="339900at2759"/>
<sequence length="492" mass="52415">MTASGSSEAHGQTLSFASLREECTVALGIATKIILALSTETGAQMLTVDDGQVVRAIAFLRAPSGALCVAAGGDGKRISVYHAGLIGTSLETQSHANNGRVGEMRSVFSFGPHTKRITHVAACGDTILFADKFGEVFRLGLAWGLGDSLAPAPSGATLPIFILQHFSVMSTLFLSAPIRQTITDATETRRLFTCDKDCHVRVSCYPDTFRIEQFLWTETPQSVVTSIAEVPNLSEKQRHSYFVTGNFGGKVHLWVADNTLTAACPTEPFSLIGSLSAQKEADLNAEGAAAVVSVVYATTSSLPDGVNKNAGTGYSHGVLVAYANTNDVVFVPLLEREDDHRLSFAVENVTRTRLDSPPLAMVGLATNSALVLKRTGRVQVLQLVGVAKQEAVIRLAEPRYAALEMAVGEVVKENGGTFLEAMNLFSQWQYDAVDPRTRNIGKVRAASDDVDDNSGCDGEDGADSAPVEDELAGGKRVRMESGGEAQRHSHVG</sequence>
<organism evidence="7 8">
    <name type="scientific">Trypanosoma rangeli SC58</name>
    <dbReference type="NCBI Taxonomy" id="429131"/>
    <lineage>
        <taxon>Eukaryota</taxon>
        <taxon>Discoba</taxon>
        <taxon>Euglenozoa</taxon>
        <taxon>Kinetoplastea</taxon>
        <taxon>Metakinetoplastina</taxon>
        <taxon>Trypanosomatida</taxon>
        <taxon>Trypanosomatidae</taxon>
        <taxon>Trypanosoma</taxon>
        <taxon>Herpetosoma</taxon>
    </lineage>
</organism>
<dbReference type="Proteomes" id="UP000031737">
    <property type="component" value="Unassembled WGS sequence"/>
</dbReference>
<protein>
    <submittedName>
        <fullName evidence="7">Uncharacterized protein</fullName>
    </submittedName>
</protein>
<reference evidence="7 8" key="1">
    <citation type="submission" date="2013-07" db="EMBL/GenBank/DDBJ databases">
        <authorList>
            <person name="Stoco P.H."/>
            <person name="Wagner G."/>
            <person name="Gerber A."/>
            <person name="Zaha A."/>
            <person name="Thompson C."/>
            <person name="Bartholomeu D.C."/>
            <person name="Luckemeyer D.D."/>
            <person name="Bahia D."/>
            <person name="Loreto E."/>
            <person name="Prestes E.B."/>
            <person name="Lima F.M."/>
            <person name="Rodrigues-Luiz G."/>
            <person name="Vallejo G.A."/>
            <person name="Filho J.F."/>
            <person name="Monteiro K.M."/>
            <person name="Tyler K.M."/>
            <person name="de Almeida L.G."/>
            <person name="Ortiz M.F."/>
            <person name="Siervo M.A."/>
            <person name="de Moraes M.H."/>
            <person name="Cunha O.L."/>
            <person name="Mendonca-Neto R."/>
            <person name="Silva R."/>
            <person name="Teixeira S.M."/>
            <person name="Murta S.M."/>
            <person name="Sincero T.C."/>
            <person name="Mendes T.A."/>
            <person name="Urmenyi T.P."/>
            <person name="Silva V.G."/>
            <person name="da Rocha W.D."/>
            <person name="Andersson B."/>
            <person name="Romanha A.J."/>
            <person name="Steindel M."/>
            <person name="de Vasconcelos A.T."/>
            <person name="Grisard E.C."/>
        </authorList>
    </citation>
    <scope>NUCLEOTIDE SEQUENCE [LARGE SCALE GENOMIC DNA]</scope>
    <source>
        <strain evidence="7 8">SC58</strain>
    </source>
</reference>
<dbReference type="GO" id="GO:0005829">
    <property type="term" value="C:cytosol"/>
    <property type="evidence" value="ECO:0007669"/>
    <property type="project" value="TreeGrafter"/>
</dbReference>
<keyword evidence="2" id="KW-0853">WD repeat</keyword>